<dbReference type="PIRSF" id="PIRSF036949">
    <property type="entry name" value="RPA32"/>
    <property type="match status" value="1"/>
</dbReference>
<evidence type="ECO:0000313" key="8">
    <source>
        <dbReference type="Proteomes" id="UP000694941"/>
    </source>
</evidence>
<keyword evidence="3" id="KW-0235">DNA replication</keyword>
<proteinExistence type="inferred from homology"/>
<dbReference type="SUPFAM" id="SSF46785">
    <property type="entry name" value="Winged helix' DNA-binding domain"/>
    <property type="match status" value="1"/>
</dbReference>
<dbReference type="Gene3D" id="1.10.10.10">
    <property type="entry name" value="Winged helix-like DNA-binding domain superfamily/Winged helix DNA-binding domain"/>
    <property type="match status" value="1"/>
</dbReference>
<dbReference type="Pfam" id="PF08784">
    <property type="entry name" value="RPA_C"/>
    <property type="match status" value="1"/>
</dbReference>
<evidence type="ECO:0000256" key="1">
    <source>
        <dbReference type="ARBA" id="ARBA00004123"/>
    </source>
</evidence>
<accession>A0ABM1BBL0</accession>
<organism evidence="8 9">
    <name type="scientific">Limulus polyphemus</name>
    <name type="common">Atlantic horseshoe crab</name>
    <dbReference type="NCBI Taxonomy" id="6850"/>
    <lineage>
        <taxon>Eukaryota</taxon>
        <taxon>Metazoa</taxon>
        <taxon>Ecdysozoa</taxon>
        <taxon>Arthropoda</taxon>
        <taxon>Chelicerata</taxon>
        <taxon>Merostomata</taxon>
        <taxon>Xiphosura</taxon>
        <taxon>Limulidae</taxon>
        <taxon>Limulus</taxon>
    </lineage>
</organism>
<reference evidence="9 10" key="1">
    <citation type="submission" date="2025-05" db="UniProtKB">
        <authorList>
            <consortium name="RefSeq"/>
        </authorList>
    </citation>
    <scope>IDENTIFICATION</scope>
    <source>
        <tissue evidence="9 10">Muscle</tissue>
    </source>
</reference>
<feature type="region of interest" description="Disordered" evidence="6">
    <location>
        <begin position="1"/>
        <end position="39"/>
    </location>
</feature>
<dbReference type="PANTHER" id="PTHR13989">
    <property type="entry name" value="REPLICATION PROTEIN A-RELATED"/>
    <property type="match status" value="1"/>
</dbReference>
<dbReference type="Gene3D" id="2.40.50.140">
    <property type="entry name" value="Nucleic acid-binding proteins"/>
    <property type="match status" value="1"/>
</dbReference>
<keyword evidence="4" id="KW-0238">DNA-binding</keyword>
<evidence type="ECO:0000313" key="9">
    <source>
        <dbReference type="RefSeq" id="XP_013778721.1"/>
    </source>
</evidence>
<evidence type="ECO:0000256" key="6">
    <source>
        <dbReference type="SAM" id="MobiDB-lite"/>
    </source>
</evidence>
<comment type="similarity">
    <text evidence="2">Belongs to the replication factor A protein 2 family.</text>
</comment>
<evidence type="ECO:0000313" key="10">
    <source>
        <dbReference type="RefSeq" id="XP_013778723.1"/>
    </source>
</evidence>
<dbReference type="Proteomes" id="UP000694941">
    <property type="component" value="Unplaced"/>
</dbReference>
<dbReference type="InterPro" id="IPR036390">
    <property type="entry name" value="WH_DNA-bd_sf"/>
</dbReference>
<dbReference type="PANTHER" id="PTHR13989:SF16">
    <property type="entry name" value="REPLICATION PROTEIN A2"/>
    <property type="match status" value="1"/>
</dbReference>
<dbReference type="GeneID" id="106463257"/>
<evidence type="ECO:0000256" key="3">
    <source>
        <dbReference type="ARBA" id="ARBA00022705"/>
    </source>
</evidence>
<protein>
    <submittedName>
        <fullName evidence="9 10">Replication protein A 32 kDa subunit-like</fullName>
    </submittedName>
</protein>
<evidence type="ECO:0000259" key="7">
    <source>
        <dbReference type="Pfam" id="PF08784"/>
    </source>
</evidence>
<dbReference type="RefSeq" id="XP_013778723.1">
    <property type="nucleotide sequence ID" value="XM_013923269.2"/>
</dbReference>
<keyword evidence="8" id="KW-1185">Reference proteome</keyword>
<sequence length="279" mass="30658">MWNTNMDQHGFDQTGGGFLNSSGNFGSPAVGSPNEKRKGERLHNVVPVTVAQVLQASDKEEHLKVGSMECHILTLVGLVRSVDEQTTRITYQLDDFTGPPLEVQMWFGENEEFSDKRSSIMENTYLRVYGGLRTFKGKRLLNAFKVTPVTNLNEVTMHILEVVHTSMAIAVMDSQNAQAMSTTGFIAEPPGNTQMGMNISGGAMLADVGSMFGLDRNQQLVFRAISAATSEEGISFQHLCESLKSLTPSVIRKVVEFLSNEGHIYTTTDDDHYKATDSG</sequence>
<dbReference type="InterPro" id="IPR040260">
    <property type="entry name" value="RFA2-like"/>
</dbReference>
<dbReference type="InterPro" id="IPR014892">
    <property type="entry name" value="RPA_C"/>
</dbReference>
<comment type="subcellular location">
    <subcellularLocation>
        <location evidence="1">Nucleus</location>
    </subcellularLocation>
</comment>
<keyword evidence="5" id="KW-0539">Nucleus</keyword>
<evidence type="ECO:0000256" key="5">
    <source>
        <dbReference type="ARBA" id="ARBA00023242"/>
    </source>
</evidence>
<dbReference type="InterPro" id="IPR036388">
    <property type="entry name" value="WH-like_DNA-bd_sf"/>
</dbReference>
<feature type="domain" description="Replication protein A C-terminal" evidence="7">
    <location>
        <begin position="190"/>
        <end position="271"/>
    </location>
</feature>
<dbReference type="InterPro" id="IPR014646">
    <property type="entry name" value="Rfa2/RPA32"/>
</dbReference>
<evidence type="ECO:0000256" key="2">
    <source>
        <dbReference type="ARBA" id="ARBA00007815"/>
    </source>
</evidence>
<dbReference type="RefSeq" id="XP_013778721.1">
    <property type="nucleotide sequence ID" value="XM_013923267.2"/>
</dbReference>
<dbReference type="InterPro" id="IPR012340">
    <property type="entry name" value="NA-bd_OB-fold"/>
</dbReference>
<dbReference type="CDD" id="cd04478">
    <property type="entry name" value="RPA2_DBD_D"/>
    <property type="match status" value="1"/>
</dbReference>
<evidence type="ECO:0000256" key="4">
    <source>
        <dbReference type="ARBA" id="ARBA00023125"/>
    </source>
</evidence>
<dbReference type="SUPFAM" id="SSF50249">
    <property type="entry name" value="Nucleic acid-binding proteins"/>
    <property type="match status" value="1"/>
</dbReference>
<name>A0ABM1BBL0_LIMPO</name>
<gene>
    <name evidence="9 10" type="primary">LOC106463257</name>
</gene>